<name>A0A165MWW7_EXIGL</name>
<sequence length="248" mass="28033">MPTYSGRVSSALAGADARQFSPGELQVADLIVRAILYPTEEVSRIQGAEIRVVLKWPRAYTELLRDQFRSKVRLIVLEELPAYVAQFVSERFVNPHFAPLFDPIQQLLLRYAIVEQHDSGMYLTPARQEDQEQGYTLHTKLERKAGDLLSAVTAQIPWESSTGHRWKGWAEADVPRFLLGPLRFAPFTCCPPRPCCRPNAKLVYPSQNRPLAATLVALRDIAPDERIVVEWSDMYLLLSSSPLACNVE</sequence>
<dbReference type="SUPFAM" id="SSF82199">
    <property type="entry name" value="SET domain"/>
    <property type="match status" value="1"/>
</dbReference>
<dbReference type="InterPro" id="IPR046341">
    <property type="entry name" value="SET_dom_sf"/>
</dbReference>
<organism evidence="1 2">
    <name type="scientific">Exidia glandulosa HHB12029</name>
    <dbReference type="NCBI Taxonomy" id="1314781"/>
    <lineage>
        <taxon>Eukaryota</taxon>
        <taxon>Fungi</taxon>
        <taxon>Dikarya</taxon>
        <taxon>Basidiomycota</taxon>
        <taxon>Agaricomycotina</taxon>
        <taxon>Agaricomycetes</taxon>
        <taxon>Auriculariales</taxon>
        <taxon>Exidiaceae</taxon>
        <taxon>Exidia</taxon>
    </lineage>
</organism>
<dbReference type="Proteomes" id="UP000077266">
    <property type="component" value="Unassembled WGS sequence"/>
</dbReference>
<reference evidence="1 2" key="1">
    <citation type="journal article" date="2016" name="Mol. Biol. Evol.">
        <title>Comparative Genomics of Early-Diverging Mushroom-Forming Fungi Provides Insights into the Origins of Lignocellulose Decay Capabilities.</title>
        <authorList>
            <person name="Nagy L.G."/>
            <person name="Riley R."/>
            <person name="Tritt A."/>
            <person name="Adam C."/>
            <person name="Daum C."/>
            <person name="Floudas D."/>
            <person name="Sun H."/>
            <person name="Yadav J.S."/>
            <person name="Pangilinan J."/>
            <person name="Larsson K.H."/>
            <person name="Matsuura K."/>
            <person name="Barry K."/>
            <person name="Labutti K."/>
            <person name="Kuo R."/>
            <person name="Ohm R.A."/>
            <person name="Bhattacharya S.S."/>
            <person name="Shirouzu T."/>
            <person name="Yoshinaga Y."/>
            <person name="Martin F.M."/>
            <person name="Grigoriev I.V."/>
            <person name="Hibbett D.S."/>
        </authorList>
    </citation>
    <scope>NUCLEOTIDE SEQUENCE [LARGE SCALE GENOMIC DNA]</scope>
    <source>
        <strain evidence="1 2">HHB12029</strain>
    </source>
</reference>
<evidence type="ECO:0000313" key="2">
    <source>
        <dbReference type="Proteomes" id="UP000077266"/>
    </source>
</evidence>
<accession>A0A165MWW7</accession>
<protein>
    <recommendedName>
        <fullName evidence="3">SET domain-containing protein</fullName>
    </recommendedName>
</protein>
<proteinExistence type="predicted"/>
<dbReference type="EMBL" id="KV425905">
    <property type="protein sequence ID" value="KZV99878.1"/>
    <property type="molecule type" value="Genomic_DNA"/>
</dbReference>
<evidence type="ECO:0008006" key="3">
    <source>
        <dbReference type="Google" id="ProtNLM"/>
    </source>
</evidence>
<keyword evidence="2" id="KW-1185">Reference proteome</keyword>
<evidence type="ECO:0000313" key="1">
    <source>
        <dbReference type="EMBL" id="KZV99878.1"/>
    </source>
</evidence>
<dbReference type="AlphaFoldDB" id="A0A165MWW7"/>
<gene>
    <name evidence="1" type="ORF">EXIGLDRAFT_762180</name>
</gene>
<dbReference type="InParanoid" id="A0A165MWW7"/>